<dbReference type="EMBL" id="CP063194">
    <property type="protein sequence ID" value="WCZ39082.1"/>
    <property type="molecule type" value="Genomic_DNA"/>
</dbReference>
<accession>A0ABY7UK24</accession>
<reference evidence="3 4" key="1">
    <citation type="submission" date="2020-10" db="EMBL/GenBank/DDBJ databases">
        <title>Complete genome sequence of Corynebacterium jeddahense DSM 45997, type strain of Corynebacterium jeddahense.</title>
        <authorList>
            <person name="Busche T."/>
            <person name="Kalinowski J."/>
            <person name="Ruckert C."/>
        </authorList>
    </citation>
    <scope>NUCLEOTIDE SEQUENCE [LARGE SCALE GENOMIC DNA]</scope>
    <source>
        <strain evidence="3 4">DSM 45997</strain>
    </source>
</reference>
<evidence type="ECO:0008006" key="5">
    <source>
        <dbReference type="Google" id="ProtNLM"/>
    </source>
</evidence>
<name>A0ABY7UK24_9CORY</name>
<keyword evidence="2" id="KW-1133">Transmembrane helix</keyword>
<feature type="region of interest" description="Disordered" evidence="1">
    <location>
        <begin position="52"/>
        <end position="71"/>
    </location>
</feature>
<proteinExistence type="predicted"/>
<evidence type="ECO:0000256" key="1">
    <source>
        <dbReference type="SAM" id="MobiDB-lite"/>
    </source>
</evidence>
<sequence length="122" mass="12659">MSVVINPASAAKKPTRVQAPVVPPAEVWDLESPARRPACARAVRTIAVGDRTSERSVKRSGRNAEAAGSSFEMRRENRESVLLGAVLTAALIIGSAVGGAFSSGDEVPMSKVAYSASVGAEH</sequence>
<evidence type="ECO:0000256" key="2">
    <source>
        <dbReference type="SAM" id="Phobius"/>
    </source>
</evidence>
<evidence type="ECO:0000313" key="3">
    <source>
        <dbReference type="EMBL" id="WCZ39082.1"/>
    </source>
</evidence>
<protein>
    <recommendedName>
        <fullName evidence="5">Cell wall hydrolase interfering with FtsZ ring assembly</fullName>
    </recommendedName>
</protein>
<dbReference type="RefSeq" id="WP_157034499.1">
    <property type="nucleotide sequence ID" value="NZ_CBYN010000077.1"/>
</dbReference>
<keyword evidence="4" id="KW-1185">Reference proteome</keyword>
<feature type="transmembrane region" description="Helical" evidence="2">
    <location>
        <begin position="81"/>
        <end position="101"/>
    </location>
</feature>
<gene>
    <name evidence="3" type="ORF">CJEDD_07445</name>
</gene>
<dbReference type="Proteomes" id="UP001218071">
    <property type="component" value="Chromosome"/>
</dbReference>
<keyword evidence="2" id="KW-0472">Membrane</keyword>
<organism evidence="3 4">
    <name type="scientific">Corynebacterium jeddahense</name>
    <dbReference type="NCBI Taxonomy" id="1414719"/>
    <lineage>
        <taxon>Bacteria</taxon>
        <taxon>Bacillati</taxon>
        <taxon>Actinomycetota</taxon>
        <taxon>Actinomycetes</taxon>
        <taxon>Mycobacteriales</taxon>
        <taxon>Corynebacteriaceae</taxon>
        <taxon>Corynebacterium</taxon>
    </lineage>
</organism>
<evidence type="ECO:0000313" key="4">
    <source>
        <dbReference type="Proteomes" id="UP001218071"/>
    </source>
</evidence>
<keyword evidence="2" id="KW-0812">Transmembrane</keyword>